<dbReference type="GO" id="GO:0051213">
    <property type="term" value="F:dioxygenase activity"/>
    <property type="evidence" value="ECO:0007669"/>
    <property type="project" value="UniProtKB-KW"/>
</dbReference>
<evidence type="ECO:0000256" key="1">
    <source>
        <dbReference type="ARBA" id="ARBA00022723"/>
    </source>
</evidence>
<dbReference type="InterPro" id="IPR050783">
    <property type="entry name" value="Oxylipin_biosynth_metab"/>
</dbReference>
<gene>
    <name evidence="5" type="ORF">T459_10355</name>
</gene>
<dbReference type="SUPFAM" id="SSF48113">
    <property type="entry name" value="Heme-dependent peroxidases"/>
    <property type="match status" value="1"/>
</dbReference>
<evidence type="ECO:0000313" key="5">
    <source>
        <dbReference type="EMBL" id="PHT88249.1"/>
    </source>
</evidence>
<dbReference type="InterPro" id="IPR019791">
    <property type="entry name" value="Haem_peroxidase_animal"/>
</dbReference>
<comment type="caution">
    <text evidence="5">The sequence shown here is derived from an EMBL/GenBank/DDBJ whole genome shotgun (WGS) entry which is preliminary data.</text>
</comment>
<protein>
    <submittedName>
        <fullName evidence="5">Uncharacterized protein</fullName>
    </submittedName>
</protein>
<dbReference type="PANTHER" id="PTHR11903">
    <property type="entry name" value="PROSTAGLANDIN G/H SYNTHASE"/>
    <property type="match status" value="1"/>
</dbReference>
<name>A0A2G3A1X6_CAPAN</name>
<dbReference type="GO" id="GO:0006979">
    <property type="term" value="P:response to oxidative stress"/>
    <property type="evidence" value="ECO:0007669"/>
    <property type="project" value="InterPro"/>
</dbReference>
<organism evidence="5 6">
    <name type="scientific">Capsicum annuum</name>
    <name type="common">Capsicum pepper</name>
    <dbReference type="NCBI Taxonomy" id="4072"/>
    <lineage>
        <taxon>Eukaryota</taxon>
        <taxon>Viridiplantae</taxon>
        <taxon>Streptophyta</taxon>
        <taxon>Embryophyta</taxon>
        <taxon>Tracheophyta</taxon>
        <taxon>Spermatophyta</taxon>
        <taxon>Magnoliopsida</taxon>
        <taxon>eudicotyledons</taxon>
        <taxon>Gunneridae</taxon>
        <taxon>Pentapetalae</taxon>
        <taxon>asterids</taxon>
        <taxon>lamiids</taxon>
        <taxon>Solanales</taxon>
        <taxon>Solanaceae</taxon>
        <taxon>Solanoideae</taxon>
        <taxon>Capsiceae</taxon>
        <taxon>Capsicum</taxon>
    </lineage>
</organism>
<proteinExistence type="predicted"/>
<keyword evidence="2" id="KW-0223">Dioxygenase</keyword>
<reference evidence="5 6" key="1">
    <citation type="journal article" date="2014" name="Nat. Genet.">
        <title>Genome sequence of the hot pepper provides insights into the evolution of pungency in Capsicum species.</title>
        <authorList>
            <person name="Kim S."/>
            <person name="Park M."/>
            <person name="Yeom S.I."/>
            <person name="Kim Y.M."/>
            <person name="Lee J.M."/>
            <person name="Lee H.A."/>
            <person name="Seo E."/>
            <person name="Choi J."/>
            <person name="Cheong K."/>
            <person name="Kim K.T."/>
            <person name="Jung K."/>
            <person name="Lee G.W."/>
            <person name="Oh S.K."/>
            <person name="Bae C."/>
            <person name="Kim S.B."/>
            <person name="Lee H.Y."/>
            <person name="Kim S.Y."/>
            <person name="Kim M.S."/>
            <person name="Kang B.C."/>
            <person name="Jo Y.D."/>
            <person name="Yang H.B."/>
            <person name="Jeong H.J."/>
            <person name="Kang W.H."/>
            <person name="Kwon J.K."/>
            <person name="Shin C."/>
            <person name="Lim J.Y."/>
            <person name="Park J.H."/>
            <person name="Huh J.H."/>
            <person name="Kim J.S."/>
            <person name="Kim B.D."/>
            <person name="Cohen O."/>
            <person name="Paran I."/>
            <person name="Suh M.C."/>
            <person name="Lee S.B."/>
            <person name="Kim Y.K."/>
            <person name="Shin Y."/>
            <person name="Noh S.J."/>
            <person name="Park J."/>
            <person name="Seo Y.S."/>
            <person name="Kwon S.Y."/>
            <person name="Kim H.A."/>
            <person name="Park J.M."/>
            <person name="Kim H.J."/>
            <person name="Choi S.B."/>
            <person name="Bosland P.W."/>
            <person name="Reeves G."/>
            <person name="Jo S.H."/>
            <person name="Lee B.W."/>
            <person name="Cho H.T."/>
            <person name="Choi H.S."/>
            <person name="Lee M.S."/>
            <person name="Yu Y."/>
            <person name="Do Choi Y."/>
            <person name="Park B.S."/>
            <person name="van Deynze A."/>
            <person name="Ashrafi H."/>
            <person name="Hill T."/>
            <person name="Kim W.T."/>
            <person name="Pai H.S."/>
            <person name="Ahn H.K."/>
            <person name="Yeam I."/>
            <person name="Giovannoni J.J."/>
            <person name="Rose J.K."/>
            <person name="Sorensen I."/>
            <person name="Lee S.J."/>
            <person name="Kim R.W."/>
            <person name="Choi I.Y."/>
            <person name="Choi B.S."/>
            <person name="Lim J.S."/>
            <person name="Lee Y.H."/>
            <person name="Choi D."/>
        </authorList>
    </citation>
    <scope>NUCLEOTIDE SEQUENCE [LARGE SCALE GENOMIC DNA]</scope>
    <source>
        <strain evidence="6">cv. CM334</strain>
    </source>
</reference>
<accession>A0A2G3A1X6</accession>
<dbReference type="Proteomes" id="UP000222542">
    <property type="component" value="Unassembled WGS sequence"/>
</dbReference>
<dbReference type="GO" id="GO:0046872">
    <property type="term" value="F:metal ion binding"/>
    <property type="evidence" value="ECO:0007669"/>
    <property type="project" value="UniProtKB-KW"/>
</dbReference>
<dbReference type="Gramene" id="PHT88249">
    <property type="protein sequence ID" value="PHT88249"/>
    <property type="gene ID" value="T459_10355"/>
</dbReference>
<dbReference type="Gene3D" id="1.10.640.10">
    <property type="entry name" value="Haem peroxidase domain superfamily, animal type"/>
    <property type="match status" value="1"/>
</dbReference>
<evidence type="ECO:0000256" key="3">
    <source>
        <dbReference type="ARBA" id="ARBA00023002"/>
    </source>
</evidence>
<evidence type="ECO:0000256" key="2">
    <source>
        <dbReference type="ARBA" id="ARBA00022964"/>
    </source>
</evidence>
<evidence type="ECO:0000256" key="4">
    <source>
        <dbReference type="ARBA" id="ARBA00023004"/>
    </source>
</evidence>
<keyword evidence="3" id="KW-0560">Oxidoreductase</keyword>
<dbReference type="AlphaFoldDB" id="A0A2G3A1X6"/>
<dbReference type="GO" id="GO:0006631">
    <property type="term" value="P:fatty acid metabolic process"/>
    <property type="evidence" value="ECO:0007669"/>
    <property type="project" value="UniProtKB-ARBA"/>
</dbReference>
<keyword evidence="6" id="KW-1185">Reference proteome</keyword>
<dbReference type="GO" id="GO:0020037">
    <property type="term" value="F:heme binding"/>
    <property type="evidence" value="ECO:0007669"/>
    <property type="project" value="InterPro"/>
</dbReference>
<dbReference type="EMBL" id="AYRZ02000003">
    <property type="protein sequence ID" value="PHT88249.1"/>
    <property type="molecule type" value="Genomic_DNA"/>
</dbReference>
<dbReference type="PROSITE" id="PS50292">
    <property type="entry name" value="PEROXIDASE_3"/>
    <property type="match status" value="1"/>
</dbReference>
<dbReference type="InterPro" id="IPR010255">
    <property type="entry name" value="Haem_peroxidase_sf"/>
</dbReference>
<keyword evidence="1" id="KW-0479">Metal-binding</keyword>
<dbReference type="InterPro" id="IPR037120">
    <property type="entry name" value="Haem_peroxidase_sf_animal"/>
</dbReference>
<evidence type="ECO:0000313" key="6">
    <source>
        <dbReference type="Proteomes" id="UP000222542"/>
    </source>
</evidence>
<keyword evidence="4" id="KW-0408">Iron</keyword>
<sequence>MGGAATQLLMPLIYDIIHRVRATPFTARRSALFIPGWLHVIMGILILTHGQDLPDGNLASLQKKGCIPYKSEIPRAIWNPPLTQRGSLQPEAGSVIYGNNEEGMVRVRTFKDGKIRVSGDGLLEHDDKCNPISGDVRNHWAGYSLLQALFVKEHNAICAMLKIG</sequence>
<dbReference type="PANTHER" id="PTHR11903:SF25">
    <property type="entry name" value="ALPHA-DIOXYGENASE 2"/>
    <property type="match status" value="1"/>
</dbReference>
<reference evidence="5 6" key="2">
    <citation type="journal article" date="2017" name="Genome Biol.">
        <title>New reference genome sequences of hot pepper reveal the massive evolution of plant disease-resistance genes by retroduplication.</title>
        <authorList>
            <person name="Kim S."/>
            <person name="Park J."/>
            <person name="Yeom S.I."/>
            <person name="Kim Y.M."/>
            <person name="Seo E."/>
            <person name="Kim K.T."/>
            <person name="Kim M.S."/>
            <person name="Lee J.M."/>
            <person name="Cheong K."/>
            <person name="Shin H.S."/>
            <person name="Kim S.B."/>
            <person name="Han K."/>
            <person name="Lee J."/>
            <person name="Park M."/>
            <person name="Lee H.A."/>
            <person name="Lee H.Y."/>
            <person name="Lee Y."/>
            <person name="Oh S."/>
            <person name="Lee J.H."/>
            <person name="Choi E."/>
            <person name="Choi E."/>
            <person name="Lee S.E."/>
            <person name="Jeon J."/>
            <person name="Kim H."/>
            <person name="Choi G."/>
            <person name="Song H."/>
            <person name="Lee J."/>
            <person name="Lee S.C."/>
            <person name="Kwon J.K."/>
            <person name="Lee H.Y."/>
            <person name="Koo N."/>
            <person name="Hong Y."/>
            <person name="Kim R.W."/>
            <person name="Kang W.H."/>
            <person name="Huh J.H."/>
            <person name="Kang B.C."/>
            <person name="Yang T.J."/>
            <person name="Lee Y.H."/>
            <person name="Bennetzen J.L."/>
            <person name="Choi D."/>
        </authorList>
    </citation>
    <scope>NUCLEOTIDE SEQUENCE [LARGE SCALE GENOMIC DNA]</scope>
    <source>
        <strain evidence="6">cv. CM334</strain>
    </source>
</reference>
<dbReference type="Pfam" id="PF03098">
    <property type="entry name" value="An_peroxidase"/>
    <property type="match status" value="1"/>
</dbReference>
<dbReference type="GO" id="GO:0004601">
    <property type="term" value="F:peroxidase activity"/>
    <property type="evidence" value="ECO:0007669"/>
    <property type="project" value="InterPro"/>
</dbReference>